<dbReference type="PROSITE" id="PS00922">
    <property type="entry name" value="TRANSGLYCOSYLASE"/>
    <property type="match status" value="1"/>
</dbReference>
<comment type="caution">
    <text evidence="5">The sequence shown here is derived from an EMBL/GenBank/DDBJ whole genome shotgun (WGS) entry which is preliminary data.</text>
</comment>
<evidence type="ECO:0000256" key="1">
    <source>
        <dbReference type="ARBA" id="ARBA00007734"/>
    </source>
</evidence>
<feature type="domain" description="Transglycosylase SLT" evidence="4">
    <location>
        <begin position="134"/>
        <end position="228"/>
    </location>
</feature>
<dbReference type="CDD" id="cd00254">
    <property type="entry name" value="LT-like"/>
    <property type="match status" value="1"/>
</dbReference>
<dbReference type="SUPFAM" id="SSF53955">
    <property type="entry name" value="Lysozyme-like"/>
    <property type="match status" value="1"/>
</dbReference>
<dbReference type="InterPro" id="IPR023346">
    <property type="entry name" value="Lysozyme-like_dom_sf"/>
</dbReference>
<dbReference type="PANTHER" id="PTHR37423:SF2">
    <property type="entry name" value="MEMBRANE-BOUND LYTIC MUREIN TRANSGLYCOSYLASE C"/>
    <property type="match status" value="1"/>
</dbReference>
<accession>A0A2W7NGZ8</accession>
<evidence type="ECO:0000256" key="2">
    <source>
        <dbReference type="ARBA" id="ARBA00009387"/>
    </source>
</evidence>
<feature type="signal peptide" evidence="3">
    <location>
        <begin position="1"/>
        <end position="21"/>
    </location>
</feature>
<comment type="similarity">
    <text evidence="2">Belongs to the virb1 family.</text>
</comment>
<dbReference type="PANTHER" id="PTHR37423">
    <property type="entry name" value="SOLUBLE LYTIC MUREIN TRANSGLYCOSYLASE-RELATED"/>
    <property type="match status" value="1"/>
</dbReference>
<dbReference type="InterPro" id="IPR000189">
    <property type="entry name" value="Transglyc_AS"/>
</dbReference>
<dbReference type="Gene3D" id="1.10.530.10">
    <property type="match status" value="1"/>
</dbReference>
<keyword evidence="6" id="KW-1185">Reference proteome</keyword>
<dbReference type="Pfam" id="PF01464">
    <property type="entry name" value="SLT"/>
    <property type="match status" value="1"/>
</dbReference>
<dbReference type="GO" id="GO:0000270">
    <property type="term" value="P:peptidoglycan metabolic process"/>
    <property type="evidence" value="ECO:0007669"/>
    <property type="project" value="InterPro"/>
</dbReference>
<dbReference type="OrthoDB" id="9815002at2"/>
<evidence type="ECO:0000313" key="5">
    <source>
        <dbReference type="EMBL" id="PZX19685.1"/>
    </source>
</evidence>
<organism evidence="5 6">
    <name type="scientific">Palleronia aestuarii</name>
    <dbReference type="NCBI Taxonomy" id="568105"/>
    <lineage>
        <taxon>Bacteria</taxon>
        <taxon>Pseudomonadati</taxon>
        <taxon>Pseudomonadota</taxon>
        <taxon>Alphaproteobacteria</taxon>
        <taxon>Rhodobacterales</taxon>
        <taxon>Roseobacteraceae</taxon>
        <taxon>Palleronia</taxon>
    </lineage>
</organism>
<proteinExistence type="inferred from homology"/>
<dbReference type="EMBL" id="QKZL01000001">
    <property type="protein sequence ID" value="PZX19685.1"/>
    <property type="molecule type" value="Genomic_DNA"/>
</dbReference>
<evidence type="ECO:0000256" key="3">
    <source>
        <dbReference type="SAM" id="SignalP"/>
    </source>
</evidence>
<reference evidence="5 6" key="1">
    <citation type="submission" date="2018-06" db="EMBL/GenBank/DDBJ databases">
        <title>Genomic Encyclopedia of Archaeal and Bacterial Type Strains, Phase II (KMG-II): from individual species to whole genera.</title>
        <authorList>
            <person name="Goeker M."/>
        </authorList>
    </citation>
    <scope>NUCLEOTIDE SEQUENCE [LARGE SCALE GENOMIC DNA]</scope>
    <source>
        <strain evidence="5 6">DSM 22009</strain>
    </source>
</reference>
<gene>
    <name evidence="5" type="ORF">LX81_00142</name>
</gene>
<dbReference type="AlphaFoldDB" id="A0A2W7NGZ8"/>
<dbReference type="Proteomes" id="UP000248916">
    <property type="component" value="Unassembled WGS sequence"/>
</dbReference>
<evidence type="ECO:0000313" key="6">
    <source>
        <dbReference type="Proteomes" id="UP000248916"/>
    </source>
</evidence>
<evidence type="ECO:0000259" key="4">
    <source>
        <dbReference type="Pfam" id="PF01464"/>
    </source>
</evidence>
<dbReference type="InterPro" id="IPR008258">
    <property type="entry name" value="Transglycosylase_SLT_dom_1"/>
</dbReference>
<sequence length="280" mass="28722">MRTILIAAVLALALPGSSARAEGPPPFRDFTFKRVKPPAAGAVKRILVQIDPAEVLPGSKPAVTLDPGTPASTVDATPDVPSGGFWDDVPASGFGSGGLDLAMAALNASTGQGAGFRLDALRRIADRHGDDILAATVGTRVSPALALAVIAVESGGRAQAVSHAGAVGLMQLMPATASRFGVSDSRMASDNIRGGVRYLDWLMGRFGQDPILVLAGYNAGEGAVDRHGGVPPYAETRDYVPKVLQAFQIARGLCRTPPLLISDGCVFVGERIASTGSNAG</sequence>
<keyword evidence="3" id="KW-0732">Signal</keyword>
<dbReference type="GO" id="GO:0008933">
    <property type="term" value="F:peptidoglycan lytic transglycosylase activity"/>
    <property type="evidence" value="ECO:0007669"/>
    <property type="project" value="InterPro"/>
</dbReference>
<protein>
    <submittedName>
        <fullName evidence="5">Transglycosylase-like protein with SLT domain</fullName>
    </submittedName>
</protein>
<feature type="chain" id="PRO_5016056632" evidence="3">
    <location>
        <begin position="22"/>
        <end position="280"/>
    </location>
</feature>
<dbReference type="RefSeq" id="WP_111535363.1">
    <property type="nucleotide sequence ID" value="NZ_QKZL01000001.1"/>
</dbReference>
<dbReference type="GO" id="GO:0016020">
    <property type="term" value="C:membrane"/>
    <property type="evidence" value="ECO:0007669"/>
    <property type="project" value="InterPro"/>
</dbReference>
<name>A0A2W7NGZ8_9RHOB</name>
<comment type="similarity">
    <text evidence="1">Belongs to the transglycosylase Slt family.</text>
</comment>